<evidence type="ECO:0000313" key="7">
    <source>
        <dbReference type="EMBL" id="AFM27194.1"/>
    </source>
</evidence>
<evidence type="ECO:0000259" key="6">
    <source>
        <dbReference type="Pfam" id="PF04932"/>
    </source>
</evidence>
<evidence type="ECO:0000256" key="2">
    <source>
        <dbReference type="ARBA" id="ARBA00022692"/>
    </source>
</evidence>
<evidence type="ECO:0000313" key="8">
    <source>
        <dbReference type="Proteomes" id="UP000006055"/>
    </source>
</evidence>
<keyword evidence="4 5" id="KW-0472">Membrane</keyword>
<dbReference type="EMBL" id="CP003360">
    <property type="protein sequence ID" value="AFM27194.1"/>
    <property type="molecule type" value="Genomic_DNA"/>
</dbReference>
<reference evidence="8" key="1">
    <citation type="submission" date="2012-06" db="EMBL/GenBank/DDBJ databases">
        <title>Complete sequence of chromosome of Desulfomonile tiedjei DSM 6799.</title>
        <authorList>
            <person name="Lucas S."/>
            <person name="Copeland A."/>
            <person name="Lapidus A."/>
            <person name="Glavina del Rio T."/>
            <person name="Dalin E."/>
            <person name="Tice H."/>
            <person name="Bruce D."/>
            <person name="Goodwin L."/>
            <person name="Pitluck S."/>
            <person name="Peters L."/>
            <person name="Ovchinnikova G."/>
            <person name="Zeytun A."/>
            <person name="Lu M."/>
            <person name="Kyrpides N."/>
            <person name="Mavromatis K."/>
            <person name="Ivanova N."/>
            <person name="Brettin T."/>
            <person name="Detter J.C."/>
            <person name="Han C."/>
            <person name="Larimer F."/>
            <person name="Land M."/>
            <person name="Hauser L."/>
            <person name="Markowitz V."/>
            <person name="Cheng J.-F."/>
            <person name="Hugenholtz P."/>
            <person name="Woyke T."/>
            <person name="Wu D."/>
            <person name="Spring S."/>
            <person name="Schroeder M."/>
            <person name="Brambilla E."/>
            <person name="Klenk H.-P."/>
            <person name="Eisen J.A."/>
        </authorList>
    </citation>
    <scope>NUCLEOTIDE SEQUENCE [LARGE SCALE GENOMIC DNA]</scope>
    <source>
        <strain evidence="8">ATCC 49306 / DSM 6799 / DCB-1</strain>
    </source>
</reference>
<dbReference type="KEGG" id="dti:Desti_4567"/>
<feature type="transmembrane region" description="Helical" evidence="5">
    <location>
        <begin position="197"/>
        <end position="214"/>
    </location>
</feature>
<evidence type="ECO:0000256" key="4">
    <source>
        <dbReference type="ARBA" id="ARBA00023136"/>
    </source>
</evidence>
<feature type="transmembrane region" description="Helical" evidence="5">
    <location>
        <begin position="125"/>
        <end position="146"/>
    </location>
</feature>
<comment type="subcellular location">
    <subcellularLocation>
        <location evidence="1">Membrane</location>
        <topology evidence="1">Multi-pass membrane protein</topology>
    </subcellularLocation>
</comment>
<feature type="transmembrane region" description="Helical" evidence="5">
    <location>
        <begin position="363"/>
        <end position="383"/>
    </location>
</feature>
<dbReference type="eggNOG" id="COG3307">
    <property type="taxonomic scope" value="Bacteria"/>
</dbReference>
<sequence>MKSTEFHENEQIIKNLREEGNPGPTDLSADNEAQQKELSDDRLDYLFFLLLFVSIPFIPFFQISVAGFEVTLSVIVILMYMLFKSIELLKYHDRTIIRYEITFMFLLLLVWSQISIFWAEDPHLAFRIVLKCSFFFIFTVFLVNFFSLSIQSMLKRLFTLPFLMVIPVLIGFAEYRSGTHAFYSFVYGDHVFGDKNTVGFMCATALPALVVLIASRKLILKLICFTAFVPLGLATYLTYSRGAVMEGILIIMLCSFSYLFLSRGIKGILHFAVLTVLIFCIGLALFSSEGLNESKQMWEQRFQEEDPRATFFAAGYEIVSSNPWTGVGIGNFGNAFLRTNIAVSAESKLYYPHNSFLAMLTELGLPGLILFAIIAVWPLSLFIRSIGRVVRSGDSAVIEGFSIGLGLSVLIITSILTIDFIYFPYYWIIYSISSCIGLVINDESTLTCRI</sequence>
<feature type="domain" description="O-antigen ligase-related" evidence="6">
    <location>
        <begin position="227"/>
        <end position="372"/>
    </location>
</feature>
<feature type="transmembrane region" description="Helical" evidence="5">
    <location>
        <begin position="395"/>
        <end position="416"/>
    </location>
</feature>
<keyword evidence="8" id="KW-1185">Reference proteome</keyword>
<proteinExistence type="predicted"/>
<evidence type="ECO:0000256" key="1">
    <source>
        <dbReference type="ARBA" id="ARBA00004141"/>
    </source>
</evidence>
<dbReference type="PANTHER" id="PTHR37422">
    <property type="entry name" value="TEICHURONIC ACID BIOSYNTHESIS PROTEIN TUAE"/>
    <property type="match status" value="1"/>
</dbReference>
<dbReference type="GO" id="GO:0016874">
    <property type="term" value="F:ligase activity"/>
    <property type="evidence" value="ECO:0007669"/>
    <property type="project" value="UniProtKB-KW"/>
</dbReference>
<feature type="transmembrane region" description="Helical" evidence="5">
    <location>
        <begin position="268"/>
        <end position="287"/>
    </location>
</feature>
<keyword evidence="7" id="KW-0436">Ligase</keyword>
<feature type="transmembrane region" description="Helical" evidence="5">
    <location>
        <begin position="45"/>
        <end position="64"/>
    </location>
</feature>
<feature type="transmembrane region" description="Helical" evidence="5">
    <location>
        <begin position="219"/>
        <end position="237"/>
    </location>
</feature>
<feature type="transmembrane region" description="Helical" evidence="5">
    <location>
        <begin position="243"/>
        <end position="261"/>
    </location>
</feature>
<keyword evidence="2 5" id="KW-0812">Transmembrane</keyword>
<dbReference type="Proteomes" id="UP000006055">
    <property type="component" value="Chromosome"/>
</dbReference>
<evidence type="ECO:0000256" key="5">
    <source>
        <dbReference type="SAM" id="Phobius"/>
    </source>
</evidence>
<organism evidence="7 8">
    <name type="scientific">Desulfomonile tiedjei (strain ATCC 49306 / DSM 6799 / DCB-1)</name>
    <dbReference type="NCBI Taxonomy" id="706587"/>
    <lineage>
        <taxon>Bacteria</taxon>
        <taxon>Pseudomonadati</taxon>
        <taxon>Thermodesulfobacteriota</taxon>
        <taxon>Desulfomonilia</taxon>
        <taxon>Desulfomonilales</taxon>
        <taxon>Desulfomonilaceae</taxon>
        <taxon>Desulfomonile</taxon>
    </lineage>
</organism>
<dbReference type="PANTHER" id="PTHR37422:SF13">
    <property type="entry name" value="LIPOPOLYSACCHARIDE BIOSYNTHESIS PROTEIN PA4999-RELATED"/>
    <property type="match status" value="1"/>
</dbReference>
<dbReference type="HOGENOM" id="CLU_607975_0_0_7"/>
<feature type="transmembrane region" description="Helical" evidence="5">
    <location>
        <begin position="158"/>
        <end position="177"/>
    </location>
</feature>
<dbReference type="GO" id="GO:0016020">
    <property type="term" value="C:membrane"/>
    <property type="evidence" value="ECO:0007669"/>
    <property type="project" value="UniProtKB-SubCell"/>
</dbReference>
<dbReference type="AlphaFoldDB" id="I4CCA3"/>
<dbReference type="Pfam" id="PF04932">
    <property type="entry name" value="Wzy_C"/>
    <property type="match status" value="1"/>
</dbReference>
<dbReference type="RefSeq" id="WP_014812306.1">
    <property type="nucleotide sequence ID" value="NC_018025.1"/>
</dbReference>
<feature type="transmembrane region" description="Helical" evidence="5">
    <location>
        <begin position="101"/>
        <end position="119"/>
    </location>
</feature>
<feature type="transmembrane region" description="Helical" evidence="5">
    <location>
        <begin position="70"/>
        <end position="89"/>
    </location>
</feature>
<evidence type="ECO:0000256" key="3">
    <source>
        <dbReference type="ARBA" id="ARBA00022989"/>
    </source>
</evidence>
<accession>I4CCA3</accession>
<dbReference type="InterPro" id="IPR051533">
    <property type="entry name" value="WaaL-like"/>
</dbReference>
<keyword evidence="3 5" id="KW-1133">Transmembrane helix</keyword>
<dbReference type="OrthoDB" id="5469233at2"/>
<feature type="transmembrane region" description="Helical" evidence="5">
    <location>
        <begin position="422"/>
        <end position="440"/>
    </location>
</feature>
<gene>
    <name evidence="7" type="ordered locus">Desti_4567</name>
</gene>
<protein>
    <submittedName>
        <fullName evidence="7">Lipid A core-O-antigen ligase-like enyme</fullName>
    </submittedName>
</protein>
<name>I4CCA3_DESTA</name>
<dbReference type="STRING" id="706587.Desti_4567"/>
<dbReference type="InterPro" id="IPR007016">
    <property type="entry name" value="O-antigen_ligase-rel_domated"/>
</dbReference>